<keyword evidence="1" id="KW-0472">Membrane</keyword>
<dbReference type="Pfam" id="PF07103">
    <property type="entry name" value="DUF1365"/>
    <property type="match status" value="1"/>
</dbReference>
<sequence length="262" mass="30911">MPNSAIYEGFVKHLRFQPQPHGFRYKVFMMYLDLDELPDLFNNSKNWSYATKNWAWFKRSDYYGDAQKPLKQEISTLVQQATGSEPRGAIRLLTNMRYFGHCFNPVSFYYCFEADGITLQAVVSHITNTPWGEDYAYVHDFNHDSNTGKTIKKTRNGEISIFKFNKQFHVSPFMPMDIQYDWAFKHEANQLLIHMKNFKDGEQVFNATLALERKEITQSSLNWILIHYPLMTIKVVAAIYWNALMLWIKRVPFYSNPKQVTK</sequence>
<evidence type="ECO:0000256" key="1">
    <source>
        <dbReference type="SAM" id="Phobius"/>
    </source>
</evidence>
<feature type="transmembrane region" description="Helical" evidence="1">
    <location>
        <begin position="223"/>
        <end position="248"/>
    </location>
</feature>
<dbReference type="PANTHER" id="PTHR33973:SF4">
    <property type="entry name" value="OS07G0153300 PROTEIN"/>
    <property type="match status" value="1"/>
</dbReference>
<protein>
    <recommendedName>
        <fullName evidence="4">Chromosome partitioning protein ParA</fullName>
    </recommendedName>
</protein>
<evidence type="ECO:0008006" key="4">
    <source>
        <dbReference type="Google" id="ProtNLM"/>
    </source>
</evidence>
<organism evidence="2 3">
    <name type="scientific">Methylotenera versatilis (strain 301)</name>
    <dbReference type="NCBI Taxonomy" id="666681"/>
    <lineage>
        <taxon>Bacteria</taxon>
        <taxon>Pseudomonadati</taxon>
        <taxon>Pseudomonadota</taxon>
        <taxon>Betaproteobacteria</taxon>
        <taxon>Nitrosomonadales</taxon>
        <taxon>Methylophilaceae</taxon>
        <taxon>Methylotenera</taxon>
    </lineage>
</organism>
<name>D7DIH3_METV0</name>
<keyword evidence="1" id="KW-1133">Transmembrane helix</keyword>
<dbReference type="HOGENOM" id="CLU_065913_0_0_4"/>
<gene>
    <name evidence="2" type="ordered locus">M301_1476</name>
</gene>
<proteinExistence type="predicted"/>
<dbReference type="EMBL" id="CP002056">
    <property type="protein sequence ID" value="ADI29858.1"/>
    <property type="molecule type" value="Genomic_DNA"/>
</dbReference>
<accession>D7DIH3</accession>
<dbReference type="RefSeq" id="WP_013148170.1">
    <property type="nucleotide sequence ID" value="NC_014207.1"/>
</dbReference>
<dbReference type="KEGG" id="meh:M301_1476"/>
<reference evidence="3" key="1">
    <citation type="submission" date="2010-05" db="EMBL/GenBank/DDBJ databases">
        <title>Complete sequence of Methylotenera sp. 301.</title>
        <authorList>
            <person name="Lucas S."/>
            <person name="Copeland A."/>
            <person name="Lapidus A."/>
            <person name="Cheng J.-F."/>
            <person name="Bruce D."/>
            <person name="Goodwin L."/>
            <person name="Pitluck S."/>
            <person name="Clum A."/>
            <person name="Land M."/>
            <person name="Hauser L."/>
            <person name="Kyrpides N."/>
            <person name="Ivanova N."/>
            <person name="Chistoservova L."/>
            <person name="Kalyuzhnaya M."/>
            <person name="Woyke T."/>
        </authorList>
    </citation>
    <scope>NUCLEOTIDE SEQUENCE [LARGE SCALE GENOMIC DNA]</scope>
    <source>
        <strain evidence="3">301</strain>
    </source>
</reference>
<dbReference type="PANTHER" id="PTHR33973">
    <property type="entry name" value="OS07G0153300 PROTEIN"/>
    <property type="match status" value="1"/>
</dbReference>
<dbReference type="STRING" id="666681.M301_1476"/>
<dbReference type="eggNOG" id="COG3496">
    <property type="taxonomic scope" value="Bacteria"/>
</dbReference>
<dbReference type="OrthoDB" id="9778801at2"/>
<reference evidence="2 3" key="2">
    <citation type="journal article" date="2011" name="J. Bacteriol.">
        <title>Genomes of three methylotrophs from a single niche uncover genetic and metabolic divergence of Methylophilaceae.</title>
        <authorList>
            <person name="Lapidus A."/>
            <person name="Clum A."/>
            <person name="Labutti K."/>
            <person name="Kaluzhnaya M.G."/>
            <person name="Lim S."/>
            <person name="Beck D.A."/>
            <person name="Glavina Del Rio T."/>
            <person name="Nolan M."/>
            <person name="Mavromatis K."/>
            <person name="Huntemann M."/>
            <person name="Lucas S."/>
            <person name="Lidstrom M.E."/>
            <person name="Ivanova N."/>
            <person name="Chistoserdova L."/>
        </authorList>
    </citation>
    <scope>NUCLEOTIDE SEQUENCE [LARGE SCALE GENOMIC DNA]</scope>
    <source>
        <strain evidence="2 3">301</strain>
    </source>
</reference>
<evidence type="ECO:0000313" key="2">
    <source>
        <dbReference type="EMBL" id="ADI29858.1"/>
    </source>
</evidence>
<evidence type="ECO:0000313" key="3">
    <source>
        <dbReference type="Proteomes" id="UP000000383"/>
    </source>
</evidence>
<dbReference type="Proteomes" id="UP000000383">
    <property type="component" value="Chromosome"/>
</dbReference>
<keyword evidence="1" id="KW-0812">Transmembrane</keyword>
<dbReference type="InterPro" id="IPR010775">
    <property type="entry name" value="DUF1365"/>
</dbReference>
<keyword evidence="3" id="KW-1185">Reference proteome</keyword>
<dbReference type="AlphaFoldDB" id="D7DIH3"/>